<dbReference type="AlphaFoldDB" id="A0A191ZI10"/>
<comment type="function">
    <text evidence="10">Confers DNA tethering and processivity to DNA polymerases and other proteins. Acts as a clamp, forming a ring around DNA (a reaction catalyzed by the clamp-loading complex) which diffuses in an ATP-independent manner freely and bidirectionally along dsDNA. Initially characterized for its ability to contact the catalytic subunit of DNA polymerase III (Pol III), a complex, multichain enzyme responsible for most of the replicative synthesis in bacteria; Pol III exhibits 3'-5' exonuclease proofreading activity. The beta chain is required for initiation of replication as well as for processivity of DNA replication.</text>
</comment>
<dbReference type="Pfam" id="PF00712">
    <property type="entry name" value="DNA_pol3_beta"/>
    <property type="match status" value="1"/>
</dbReference>
<evidence type="ECO:0000256" key="6">
    <source>
        <dbReference type="ARBA" id="ARBA00022695"/>
    </source>
</evidence>
<evidence type="ECO:0000259" key="13">
    <source>
        <dbReference type="Pfam" id="PF02768"/>
    </source>
</evidence>
<keyword evidence="7 10" id="KW-0235">DNA replication</keyword>
<reference evidence="14 15" key="1">
    <citation type="submission" date="2016-06" db="EMBL/GenBank/DDBJ databases">
        <title>Insight into the functional genes involving in sulfur oxidation in Pearl River water.</title>
        <authorList>
            <person name="Luo J."/>
            <person name="Tan X."/>
            <person name="Lin W."/>
        </authorList>
    </citation>
    <scope>NUCLEOTIDE SEQUENCE [LARGE SCALE GENOMIC DNA]</scope>
    <source>
        <strain evidence="14 15">LS2</strain>
    </source>
</reference>
<dbReference type="InterPro" id="IPR046938">
    <property type="entry name" value="DNA_clamp_sf"/>
</dbReference>
<keyword evidence="6 10" id="KW-0548">Nucleotidyltransferase</keyword>
<sequence length="370" mass="41181">MRLIAGRESIHAAISQVLGGVEKRQTMQVLSNVLLDARAGQLMLVTTDLEIQLSTRIDVQIQEEGKVTVNARKLADIIKSAAADAEISFSIEDQWFVIDIGTGKFRLATIDAQDFPLMTEEAAYRNTLTLGEKELHDLIDKTQFSMAQQDVRYFLNGLLLEVRSDEIVAVATDGHRLAYAQIRQENPVDQDRQAIIPRKMILELLKSLDPARNAPIELALGDSQISLTIGQNRLISKLIDGKYPDYNRVIPKNNSKTLIAAKADLRQVLLRASILSNERFAGAYFHLSQNELVIESNNAEHESSREAMAVQYTADDLKISFNISYMLNIIAVIDSADIAIYLESPDASVLICPTVDGPVVTRYVLMPMKL</sequence>
<feature type="domain" description="DNA polymerase III beta sliding clamp central" evidence="12">
    <location>
        <begin position="130"/>
        <end position="245"/>
    </location>
</feature>
<dbReference type="EMBL" id="CP016027">
    <property type="protein sequence ID" value="ANJ67514.1"/>
    <property type="molecule type" value="Genomic_DNA"/>
</dbReference>
<accession>A0A191ZI10</accession>
<evidence type="ECO:0000256" key="1">
    <source>
        <dbReference type="ARBA" id="ARBA00004496"/>
    </source>
</evidence>
<evidence type="ECO:0000313" key="15">
    <source>
        <dbReference type="Proteomes" id="UP000078596"/>
    </source>
</evidence>
<keyword evidence="15" id="KW-1185">Reference proteome</keyword>
<dbReference type="PANTHER" id="PTHR30478:SF0">
    <property type="entry name" value="BETA SLIDING CLAMP"/>
    <property type="match status" value="1"/>
</dbReference>
<evidence type="ECO:0000256" key="7">
    <source>
        <dbReference type="ARBA" id="ARBA00022705"/>
    </source>
</evidence>
<evidence type="ECO:0000256" key="2">
    <source>
        <dbReference type="ARBA" id="ARBA00010752"/>
    </source>
</evidence>
<keyword evidence="5 10" id="KW-0808">Transferase</keyword>
<evidence type="ECO:0000256" key="8">
    <source>
        <dbReference type="ARBA" id="ARBA00022932"/>
    </source>
</evidence>
<dbReference type="InterPro" id="IPR022637">
    <property type="entry name" value="DNA_polIII_beta_cen"/>
</dbReference>
<evidence type="ECO:0000256" key="4">
    <source>
        <dbReference type="ARBA" id="ARBA00022490"/>
    </source>
</evidence>
<evidence type="ECO:0000313" key="14">
    <source>
        <dbReference type="EMBL" id="ANJ67514.1"/>
    </source>
</evidence>
<organism evidence="14 15">
    <name type="scientific">Halothiobacillus diazotrophicus</name>
    <dbReference type="NCBI Taxonomy" id="1860122"/>
    <lineage>
        <taxon>Bacteria</taxon>
        <taxon>Pseudomonadati</taxon>
        <taxon>Pseudomonadota</taxon>
        <taxon>Gammaproteobacteria</taxon>
        <taxon>Chromatiales</taxon>
        <taxon>Halothiobacillaceae</taxon>
        <taxon>Halothiobacillus</taxon>
    </lineage>
</organism>
<dbReference type="Proteomes" id="UP000078596">
    <property type="component" value="Chromosome"/>
</dbReference>
<evidence type="ECO:0000259" key="11">
    <source>
        <dbReference type="Pfam" id="PF00712"/>
    </source>
</evidence>
<dbReference type="GO" id="GO:0003677">
    <property type="term" value="F:DNA binding"/>
    <property type="evidence" value="ECO:0007669"/>
    <property type="project" value="UniProtKB-UniRule"/>
</dbReference>
<dbReference type="OrthoDB" id="8421503at2"/>
<dbReference type="Gene3D" id="3.10.150.10">
    <property type="entry name" value="DNA Polymerase III, subunit A, domain 2"/>
    <property type="match status" value="1"/>
</dbReference>
<dbReference type="RefSeq" id="WP_066100530.1">
    <property type="nucleotide sequence ID" value="NZ_CP016027.1"/>
</dbReference>
<dbReference type="GO" id="GO:0006271">
    <property type="term" value="P:DNA strand elongation involved in DNA replication"/>
    <property type="evidence" value="ECO:0007669"/>
    <property type="project" value="TreeGrafter"/>
</dbReference>
<evidence type="ECO:0000256" key="3">
    <source>
        <dbReference type="ARBA" id="ARBA00021035"/>
    </source>
</evidence>
<evidence type="ECO:0000259" key="12">
    <source>
        <dbReference type="Pfam" id="PF02767"/>
    </source>
</evidence>
<dbReference type="GO" id="GO:0003887">
    <property type="term" value="F:DNA-directed DNA polymerase activity"/>
    <property type="evidence" value="ECO:0007669"/>
    <property type="project" value="UniProtKB-UniRule"/>
</dbReference>
<dbReference type="Pfam" id="PF02768">
    <property type="entry name" value="DNA_pol3_beta_3"/>
    <property type="match status" value="1"/>
</dbReference>
<dbReference type="GO" id="GO:0008408">
    <property type="term" value="F:3'-5' exonuclease activity"/>
    <property type="evidence" value="ECO:0007669"/>
    <property type="project" value="InterPro"/>
</dbReference>
<dbReference type="SUPFAM" id="SSF55979">
    <property type="entry name" value="DNA clamp"/>
    <property type="match status" value="3"/>
</dbReference>
<dbReference type="SMART" id="SM00480">
    <property type="entry name" value="POL3Bc"/>
    <property type="match status" value="1"/>
</dbReference>
<comment type="subcellular location">
    <subcellularLocation>
        <location evidence="1 10">Cytoplasm</location>
    </subcellularLocation>
</comment>
<dbReference type="Gene3D" id="3.70.10.10">
    <property type="match status" value="1"/>
</dbReference>
<proteinExistence type="inferred from homology"/>
<protein>
    <recommendedName>
        <fullName evidence="3 10">Beta sliding clamp</fullName>
    </recommendedName>
</protein>
<evidence type="ECO:0000256" key="10">
    <source>
        <dbReference type="PIRNR" id="PIRNR000804"/>
    </source>
</evidence>
<dbReference type="KEGG" id="haz:A9404_09045"/>
<name>A0A191ZI10_9GAMM</name>
<keyword evidence="8 10" id="KW-0239">DNA-directed DNA polymerase</keyword>
<comment type="subunit">
    <text evidence="10">Forms a ring-shaped head-to-tail homodimer around DNA.</text>
</comment>
<dbReference type="InterPro" id="IPR022635">
    <property type="entry name" value="DNA_polIII_beta_C"/>
</dbReference>
<dbReference type="CDD" id="cd00140">
    <property type="entry name" value="beta_clamp"/>
    <property type="match status" value="1"/>
</dbReference>
<dbReference type="GO" id="GO:0009360">
    <property type="term" value="C:DNA polymerase III complex"/>
    <property type="evidence" value="ECO:0007669"/>
    <property type="project" value="InterPro"/>
</dbReference>
<dbReference type="Pfam" id="PF02767">
    <property type="entry name" value="DNA_pol3_beta_2"/>
    <property type="match status" value="1"/>
</dbReference>
<dbReference type="PIRSF" id="PIRSF000804">
    <property type="entry name" value="DNA_pol_III_b"/>
    <property type="match status" value="1"/>
</dbReference>
<comment type="similarity">
    <text evidence="2 10">Belongs to the beta sliding clamp family.</text>
</comment>
<dbReference type="GO" id="GO:0005737">
    <property type="term" value="C:cytoplasm"/>
    <property type="evidence" value="ECO:0007669"/>
    <property type="project" value="UniProtKB-SubCell"/>
</dbReference>
<evidence type="ECO:0000256" key="5">
    <source>
        <dbReference type="ARBA" id="ARBA00022679"/>
    </source>
</evidence>
<keyword evidence="4 10" id="KW-0963">Cytoplasm</keyword>
<dbReference type="InterPro" id="IPR022634">
    <property type="entry name" value="DNA_polIII_beta_N"/>
</dbReference>
<dbReference type="PANTHER" id="PTHR30478">
    <property type="entry name" value="DNA POLYMERASE III SUBUNIT BETA"/>
    <property type="match status" value="1"/>
</dbReference>
<feature type="domain" description="DNA polymerase III beta sliding clamp C-terminal" evidence="13">
    <location>
        <begin position="248"/>
        <end position="368"/>
    </location>
</feature>
<feature type="domain" description="DNA polymerase III beta sliding clamp N-terminal" evidence="11">
    <location>
        <begin position="1"/>
        <end position="118"/>
    </location>
</feature>
<keyword evidence="9" id="KW-0238">DNA-binding</keyword>
<dbReference type="NCBIfam" id="TIGR00663">
    <property type="entry name" value="dnan"/>
    <property type="match status" value="1"/>
</dbReference>
<dbReference type="InterPro" id="IPR001001">
    <property type="entry name" value="DNA_polIII_beta"/>
</dbReference>
<gene>
    <name evidence="14" type="ORF">A9404_09045</name>
</gene>
<evidence type="ECO:0000256" key="9">
    <source>
        <dbReference type="ARBA" id="ARBA00023125"/>
    </source>
</evidence>
<dbReference type="STRING" id="1860122.A9404_09045"/>